<evidence type="ECO:0000313" key="3">
    <source>
        <dbReference type="Proteomes" id="UP001203297"/>
    </source>
</evidence>
<sequence>MSALLVWFGVLFSRHMHARHVVVFLSFRILHFYSSFRFRFLAGVKVSACVWEWGEEGTPALPPSLSLSLLSLRLPHRPRRRTRKQAV</sequence>
<protein>
    <recommendedName>
        <fullName evidence="4">Secreted protein</fullName>
    </recommendedName>
</protein>
<accession>A0AAD4LWE7</accession>
<gene>
    <name evidence="2" type="ORF">B0F90DRAFT_1789971</name>
</gene>
<evidence type="ECO:0000313" key="2">
    <source>
        <dbReference type="EMBL" id="KAI0289920.1"/>
    </source>
</evidence>
<feature type="signal peptide" evidence="1">
    <location>
        <begin position="1"/>
        <end position="18"/>
    </location>
</feature>
<feature type="non-terminal residue" evidence="2">
    <location>
        <position position="87"/>
    </location>
</feature>
<reference evidence="2" key="1">
    <citation type="journal article" date="2022" name="New Phytol.">
        <title>Evolutionary transition to the ectomycorrhizal habit in the genomes of a hyperdiverse lineage of mushroom-forming fungi.</title>
        <authorList>
            <person name="Looney B."/>
            <person name="Miyauchi S."/>
            <person name="Morin E."/>
            <person name="Drula E."/>
            <person name="Courty P.E."/>
            <person name="Kohler A."/>
            <person name="Kuo A."/>
            <person name="LaButti K."/>
            <person name="Pangilinan J."/>
            <person name="Lipzen A."/>
            <person name="Riley R."/>
            <person name="Andreopoulos W."/>
            <person name="He G."/>
            <person name="Johnson J."/>
            <person name="Nolan M."/>
            <person name="Tritt A."/>
            <person name="Barry K.W."/>
            <person name="Grigoriev I.V."/>
            <person name="Nagy L.G."/>
            <person name="Hibbett D."/>
            <person name="Henrissat B."/>
            <person name="Matheny P.B."/>
            <person name="Labbe J."/>
            <person name="Martin F.M."/>
        </authorList>
    </citation>
    <scope>NUCLEOTIDE SEQUENCE</scope>
    <source>
        <strain evidence="2">BPL690</strain>
    </source>
</reference>
<evidence type="ECO:0000256" key="1">
    <source>
        <dbReference type="SAM" id="SignalP"/>
    </source>
</evidence>
<feature type="chain" id="PRO_5041967420" description="Secreted protein" evidence="1">
    <location>
        <begin position="19"/>
        <end position="87"/>
    </location>
</feature>
<keyword evidence="3" id="KW-1185">Reference proteome</keyword>
<organism evidence="2 3">
    <name type="scientific">Multifurca ochricompacta</name>
    <dbReference type="NCBI Taxonomy" id="376703"/>
    <lineage>
        <taxon>Eukaryota</taxon>
        <taxon>Fungi</taxon>
        <taxon>Dikarya</taxon>
        <taxon>Basidiomycota</taxon>
        <taxon>Agaricomycotina</taxon>
        <taxon>Agaricomycetes</taxon>
        <taxon>Russulales</taxon>
        <taxon>Russulaceae</taxon>
        <taxon>Multifurca</taxon>
    </lineage>
</organism>
<proteinExistence type="predicted"/>
<dbReference type="AlphaFoldDB" id="A0AAD4LWE7"/>
<comment type="caution">
    <text evidence="2">The sequence shown here is derived from an EMBL/GenBank/DDBJ whole genome shotgun (WGS) entry which is preliminary data.</text>
</comment>
<dbReference type="EMBL" id="WTXG01000264">
    <property type="protein sequence ID" value="KAI0289920.1"/>
    <property type="molecule type" value="Genomic_DNA"/>
</dbReference>
<keyword evidence="1" id="KW-0732">Signal</keyword>
<dbReference type="Proteomes" id="UP001203297">
    <property type="component" value="Unassembled WGS sequence"/>
</dbReference>
<name>A0AAD4LWE7_9AGAM</name>
<evidence type="ECO:0008006" key="4">
    <source>
        <dbReference type="Google" id="ProtNLM"/>
    </source>
</evidence>